<proteinExistence type="predicted"/>
<accession>A0A0F9DSW3</accession>
<organism evidence="1">
    <name type="scientific">marine sediment metagenome</name>
    <dbReference type="NCBI Taxonomy" id="412755"/>
    <lineage>
        <taxon>unclassified sequences</taxon>
        <taxon>metagenomes</taxon>
        <taxon>ecological metagenomes</taxon>
    </lineage>
</organism>
<name>A0A0F9DSW3_9ZZZZ</name>
<gene>
    <name evidence="1" type="ORF">LCGC14_2241510</name>
</gene>
<dbReference type="EMBL" id="LAZR01030362">
    <property type="protein sequence ID" value="KKL56831.1"/>
    <property type="molecule type" value="Genomic_DNA"/>
</dbReference>
<reference evidence="1" key="1">
    <citation type="journal article" date="2015" name="Nature">
        <title>Complex archaea that bridge the gap between prokaryotes and eukaryotes.</title>
        <authorList>
            <person name="Spang A."/>
            <person name="Saw J.H."/>
            <person name="Jorgensen S.L."/>
            <person name="Zaremba-Niedzwiedzka K."/>
            <person name="Martijn J."/>
            <person name="Lind A.E."/>
            <person name="van Eijk R."/>
            <person name="Schleper C."/>
            <person name="Guy L."/>
            <person name="Ettema T.J."/>
        </authorList>
    </citation>
    <scope>NUCLEOTIDE SEQUENCE</scope>
</reference>
<evidence type="ECO:0000313" key="1">
    <source>
        <dbReference type="EMBL" id="KKL56831.1"/>
    </source>
</evidence>
<dbReference type="AlphaFoldDB" id="A0A0F9DSW3"/>
<sequence>MTVKEIFERSEAFNDEDRAKYIGGLCKVLSPVSMSTLYEFQDSWDVNKSPEEFFKAQSKEIKDCVELEIGPTGKMVRQAAGLEPLTWETEIVA</sequence>
<protein>
    <submittedName>
        <fullName evidence="1">Uncharacterized protein</fullName>
    </submittedName>
</protein>
<comment type="caution">
    <text evidence="1">The sequence shown here is derived from an EMBL/GenBank/DDBJ whole genome shotgun (WGS) entry which is preliminary data.</text>
</comment>